<dbReference type="Proteomes" id="UP000799118">
    <property type="component" value="Unassembled WGS sequence"/>
</dbReference>
<proteinExistence type="predicted"/>
<evidence type="ECO:0000313" key="1">
    <source>
        <dbReference type="EMBL" id="KAE9403087.1"/>
    </source>
</evidence>
<organism evidence="1 2">
    <name type="scientific">Gymnopus androsaceus JB14</name>
    <dbReference type="NCBI Taxonomy" id="1447944"/>
    <lineage>
        <taxon>Eukaryota</taxon>
        <taxon>Fungi</taxon>
        <taxon>Dikarya</taxon>
        <taxon>Basidiomycota</taxon>
        <taxon>Agaricomycotina</taxon>
        <taxon>Agaricomycetes</taxon>
        <taxon>Agaricomycetidae</taxon>
        <taxon>Agaricales</taxon>
        <taxon>Marasmiineae</taxon>
        <taxon>Omphalotaceae</taxon>
        <taxon>Gymnopus</taxon>
    </lineage>
</organism>
<name>A0A6A4I1I9_9AGAR</name>
<accession>A0A6A4I1I9</accession>
<dbReference type="AlphaFoldDB" id="A0A6A4I1I9"/>
<evidence type="ECO:0000313" key="2">
    <source>
        <dbReference type="Proteomes" id="UP000799118"/>
    </source>
</evidence>
<keyword evidence="2" id="KW-1185">Reference proteome</keyword>
<dbReference type="OrthoDB" id="3043436at2759"/>
<reference evidence="1" key="1">
    <citation type="journal article" date="2019" name="Environ. Microbiol.">
        <title>Fungal ecological strategies reflected in gene transcription - a case study of two litter decomposers.</title>
        <authorList>
            <person name="Barbi F."/>
            <person name="Kohler A."/>
            <person name="Barry K."/>
            <person name="Baskaran P."/>
            <person name="Daum C."/>
            <person name="Fauchery L."/>
            <person name="Ihrmark K."/>
            <person name="Kuo A."/>
            <person name="LaButti K."/>
            <person name="Lipzen A."/>
            <person name="Morin E."/>
            <person name="Grigoriev I.V."/>
            <person name="Henrissat B."/>
            <person name="Lindahl B."/>
            <person name="Martin F."/>
        </authorList>
    </citation>
    <scope>NUCLEOTIDE SEQUENCE</scope>
    <source>
        <strain evidence="1">JB14</strain>
    </source>
</reference>
<dbReference type="EMBL" id="ML769428">
    <property type="protein sequence ID" value="KAE9403087.1"/>
    <property type="molecule type" value="Genomic_DNA"/>
</dbReference>
<protein>
    <submittedName>
        <fullName evidence="1">Uncharacterized protein</fullName>
    </submittedName>
</protein>
<gene>
    <name evidence="1" type="ORF">BT96DRAFT_503863</name>
</gene>
<sequence>MKGPAKKYLAIDDLVTSLSRFSSLQVVSLLGTFQHLDFGDQMSGEVSGDGDNIYPRRTRAQDRKTQTGAAETEAAMIRYTSRIARRILSIEAFFINEHADGQVGADGWNIQGWLNAAELRSVDHREMVGTLEFMPRTSNPRFNTERYRSQRHWNTTFYV</sequence>